<proteinExistence type="predicted"/>
<reference evidence="1" key="1">
    <citation type="submission" date="2023-06" db="EMBL/GenBank/DDBJ databases">
        <title>Reference genome for the Northern bat (Eptesicus nilssonii), a most northern bat species.</title>
        <authorList>
            <person name="Laine V.N."/>
            <person name="Pulliainen A.T."/>
            <person name="Lilley T.M."/>
        </authorList>
    </citation>
    <scope>NUCLEOTIDE SEQUENCE</scope>
    <source>
        <strain evidence="1">BLF_Eptnil</strain>
        <tissue evidence="1">Kidney</tissue>
    </source>
</reference>
<dbReference type="Proteomes" id="UP001177744">
    <property type="component" value="Unassembled WGS sequence"/>
</dbReference>
<evidence type="ECO:0000313" key="2">
    <source>
        <dbReference type="Proteomes" id="UP001177744"/>
    </source>
</evidence>
<accession>A0AA40LKR7</accession>
<organism evidence="1 2">
    <name type="scientific">Cnephaeus nilssonii</name>
    <name type="common">Northern bat</name>
    <name type="synonym">Eptesicus nilssonii</name>
    <dbReference type="NCBI Taxonomy" id="3371016"/>
    <lineage>
        <taxon>Eukaryota</taxon>
        <taxon>Metazoa</taxon>
        <taxon>Chordata</taxon>
        <taxon>Craniata</taxon>
        <taxon>Vertebrata</taxon>
        <taxon>Euteleostomi</taxon>
        <taxon>Mammalia</taxon>
        <taxon>Eutheria</taxon>
        <taxon>Laurasiatheria</taxon>
        <taxon>Chiroptera</taxon>
        <taxon>Yangochiroptera</taxon>
        <taxon>Vespertilionidae</taxon>
        <taxon>Cnephaeus</taxon>
    </lineage>
</organism>
<gene>
    <name evidence="1" type="ORF">QTO34_004787</name>
</gene>
<keyword evidence="2" id="KW-1185">Reference proteome</keyword>
<dbReference type="AlphaFoldDB" id="A0AA40LKR7"/>
<dbReference type="EMBL" id="JAULJE010000014">
    <property type="protein sequence ID" value="KAK1335203.1"/>
    <property type="molecule type" value="Genomic_DNA"/>
</dbReference>
<sequence length="177" mass="20116">MATTLVFSTAPAAQGIWAVWEGWVEWKQERKGGAYSQGKEGPFLHESSCIGLLVNKKKKKYVHGVEPGKEDQGRGFRLRAYAHECPLTWIHDFSGFTFDFSTFTEELLDQSKAWEAEPLHLWKMKEASEEQKAPTAHVASLTLLDSLSFHVTRLQGATERDPARHQKLIIHIRELLA</sequence>
<name>A0AA40LKR7_CNENI</name>
<comment type="caution">
    <text evidence="1">The sequence shown here is derived from an EMBL/GenBank/DDBJ whole genome shotgun (WGS) entry which is preliminary data.</text>
</comment>
<evidence type="ECO:0000313" key="1">
    <source>
        <dbReference type="EMBL" id="KAK1335203.1"/>
    </source>
</evidence>
<protein>
    <submittedName>
        <fullName evidence="1">Uncharacterized protein</fullName>
    </submittedName>
</protein>